<protein>
    <submittedName>
        <fullName evidence="1">Uncharacterized protein</fullName>
    </submittedName>
</protein>
<evidence type="ECO:0000313" key="1">
    <source>
        <dbReference type="EMBL" id="SOC26151.1"/>
    </source>
</evidence>
<proteinExistence type="predicted"/>
<dbReference type="AlphaFoldDB" id="A0A285TS06"/>
<dbReference type="EMBL" id="OBMM01000005">
    <property type="protein sequence ID" value="SOC26151.1"/>
    <property type="molecule type" value="Genomic_DNA"/>
</dbReference>
<accession>A0A285TS06</accession>
<dbReference type="Proteomes" id="UP000219068">
    <property type="component" value="Unassembled WGS sequence"/>
</dbReference>
<reference evidence="1 2" key="1">
    <citation type="submission" date="2017-08" db="EMBL/GenBank/DDBJ databases">
        <authorList>
            <person name="de Groot N.N."/>
        </authorList>
    </citation>
    <scope>NUCLEOTIDE SEQUENCE [LARGE SCALE GENOMIC DNA]</scope>
    <source>
        <strain evidence="1 2">USBA 78</strain>
    </source>
</reference>
<name>A0A285TS06_9PROT</name>
<evidence type="ECO:0000313" key="2">
    <source>
        <dbReference type="Proteomes" id="UP000219068"/>
    </source>
</evidence>
<organism evidence="1 2">
    <name type="scientific">Thalassospira xiamenensis</name>
    <dbReference type="NCBI Taxonomy" id="220697"/>
    <lineage>
        <taxon>Bacteria</taxon>
        <taxon>Pseudomonadati</taxon>
        <taxon>Pseudomonadota</taxon>
        <taxon>Alphaproteobacteria</taxon>
        <taxon>Rhodospirillales</taxon>
        <taxon>Thalassospiraceae</taxon>
        <taxon>Thalassospira</taxon>
    </lineage>
</organism>
<gene>
    <name evidence="1" type="ORF">SAMN05428964_10568</name>
</gene>
<sequence length="34" mass="3751">MPHELTPLKGTTVPEMPLGVQRLSRGETAYREVG</sequence>